<dbReference type="SUPFAM" id="SSF56235">
    <property type="entry name" value="N-terminal nucleophile aminohydrolases (Ntn hydrolases)"/>
    <property type="match status" value="1"/>
</dbReference>
<keyword evidence="5" id="KW-1185">Reference proteome</keyword>
<dbReference type="RefSeq" id="WP_241550274.1">
    <property type="nucleotide sequence ID" value="NZ_JANCNS010000001.1"/>
</dbReference>
<dbReference type="EMBL" id="JANCNS010000001">
    <property type="protein sequence ID" value="MCP9198288.1"/>
    <property type="molecule type" value="Genomic_DNA"/>
</dbReference>
<accession>A0A9X2I966</accession>
<dbReference type="SUPFAM" id="SSF52402">
    <property type="entry name" value="Adenine nucleotide alpha hydrolases-like"/>
    <property type="match status" value="1"/>
</dbReference>
<evidence type="ECO:0000256" key="2">
    <source>
        <dbReference type="ARBA" id="ARBA00012737"/>
    </source>
</evidence>
<name>A0A9X2I966_9FLAO</name>
<sequence>MKFIFSNRRMDPSLSSDFTGFKWSEIHESFFLGTNDQATCLETNLHFSITDGYLRDFSKNEIQDQRKFAIEHLCNNWPVQDFITGTFSCLILDKPKNEVILATDLVNIYPIYYLKNGDDFYVSNSIILLGRYSKAEKDPTGIFQRAVGPNFMNIGSRTILENCKRLLPGERIKFDTEGKILEKKFDNSLYQNIGSPDIDENSRQLYWDQYKKEVELFAQGFDRVNIALSGGIDSRMAFGAINNKEISAYTFGHPNNYESKIASSLARKKGASHTCFYDLDLYFPPKKIFFSYTRNTEAVKLNSWLEILSNLNPKKKEPLLLGELCEGLPGRNIKAFNKAHFRRKNFFRYYLKNKDVRLTTSSKEDFLSWKKSKIEFILSWHSDNWFKRLKYLEIRDQIIKRTIEDSEEIFERIESHNLPFTELYEELFSWYTFTRMELSRQVNIGNEQFYAASPAMSIQMLKRTSNLHPNIRLYYRFANRLLSEINDLKIFRSIPTSQIPLIPQNSPNILKIPIWGIRSKLDDWYIKRMVKTKDPSKRYRLFKSINWAEIYQQPGTLKNFKSYYSSNYLTQDYFEIFYQLTEKRGKLEKWPFANMDIISGATLNAELELIQKPPS</sequence>
<evidence type="ECO:0000313" key="4">
    <source>
        <dbReference type="EMBL" id="MCP9198288.1"/>
    </source>
</evidence>
<dbReference type="Gene3D" id="3.60.20.10">
    <property type="entry name" value="Glutamine Phosphoribosylpyrophosphate, subunit 1, domain 1"/>
    <property type="match status" value="1"/>
</dbReference>
<reference evidence="4" key="1">
    <citation type="submission" date="2022-07" db="EMBL/GenBank/DDBJ databases">
        <title>Gramela sediminis sp. nov., isolated from deep-sea sediment of the Indian Ocean.</title>
        <authorList>
            <person name="Shi H."/>
        </authorList>
    </citation>
    <scope>NUCLEOTIDE SEQUENCE</scope>
    <source>
        <strain evidence="4">GC03-9</strain>
    </source>
</reference>
<evidence type="ECO:0000313" key="5">
    <source>
        <dbReference type="Proteomes" id="UP001155280"/>
    </source>
</evidence>
<dbReference type="GO" id="GO:0004066">
    <property type="term" value="F:asparagine synthase (glutamine-hydrolyzing) activity"/>
    <property type="evidence" value="ECO:0007669"/>
    <property type="project" value="UniProtKB-EC"/>
</dbReference>
<dbReference type="PANTHER" id="PTHR43284">
    <property type="entry name" value="ASPARAGINE SYNTHETASE (GLUTAMINE-HYDROLYZING)"/>
    <property type="match status" value="1"/>
</dbReference>
<evidence type="ECO:0000256" key="1">
    <source>
        <dbReference type="ARBA" id="ARBA00005187"/>
    </source>
</evidence>
<comment type="caution">
    <text evidence="4">The sequence shown here is derived from an EMBL/GenBank/DDBJ whole genome shotgun (WGS) entry which is preliminary data.</text>
</comment>
<organism evidence="4 5">
    <name type="scientific">Christiangramia oceanisediminis</name>
    <dbReference type="NCBI Taxonomy" id="2920386"/>
    <lineage>
        <taxon>Bacteria</taxon>
        <taxon>Pseudomonadati</taxon>
        <taxon>Bacteroidota</taxon>
        <taxon>Flavobacteriia</taxon>
        <taxon>Flavobacteriales</taxon>
        <taxon>Flavobacteriaceae</taxon>
        <taxon>Christiangramia</taxon>
    </lineage>
</organism>
<evidence type="ECO:0000256" key="3">
    <source>
        <dbReference type="ARBA" id="ARBA00048741"/>
    </source>
</evidence>
<dbReference type="Proteomes" id="UP001155280">
    <property type="component" value="Unassembled WGS sequence"/>
</dbReference>
<proteinExistence type="predicted"/>
<protein>
    <recommendedName>
        <fullName evidence="2">asparagine synthase (glutamine-hydrolyzing)</fullName>
        <ecNumber evidence="2">6.3.5.4</ecNumber>
    </recommendedName>
</protein>
<comment type="catalytic activity">
    <reaction evidence="3">
        <text>L-aspartate + L-glutamine + ATP + H2O = L-asparagine + L-glutamate + AMP + diphosphate + H(+)</text>
        <dbReference type="Rhea" id="RHEA:12228"/>
        <dbReference type="ChEBI" id="CHEBI:15377"/>
        <dbReference type="ChEBI" id="CHEBI:15378"/>
        <dbReference type="ChEBI" id="CHEBI:29985"/>
        <dbReference type="ChEBI" id="CHEBI:29991"/>
        <dbReference type="ChEBI" id="CHEBI:30616"/>
        <dbReference type="ChEBI" id="CHEBI:33019"/>
        <dbReference type="ChEBI" id="CHEBI:58048"/>
        <dbReference type="ChEBI" id="CHEBI:58359"/>
        <dbReference type="ChEBI" id="CHEBI:456215"/>
        <dbReference type="EC" id="6.3.5.4"/>
    </reaction>
</comment>
<dbReference type="EC" id="6.3.5.4" evidence="2"/>
<dbReference type="AlphaFoldDB" id="A0A9X2I966"/>
<dbReference type="PANTHER" id="PTHR43284:SF1">
    <property type="entry name" value="ASPARAGINE SYNTHETASE"/>
    <property type="match status" value="1"/>
</dbReference>
<dbReference type="InterPro" id="IPR029055">
    <property type="entry name" value="Ntn_hydrolases_N"/>
</dbReference>
<comment type="pathway">
    <text evidence="1">Amino-acid biosynthesis; L-asparagine biosynthesis; L-asparagine from L-aspartate (L-Gln route): step 1/1.</text>
</comment>
<dbReference type="InterPro" id="IPR051786">
    <property type="entry name" value="ASN_synthetase/amidase"/>
</dbReference>
<gene>
    <name evidence="4" type="ORF">MKO06_00100</name>
</gene>
<dbReference type="InterPro" id="IPR014729">
    <property type="entry name" value="Rossmann-like_a/b/a_fold"/>
</dbReference>
<dbReference type="Gene3D" id="3.40.50.620">
    <property type="entry name" value="HUPs"/>
    <property type="match status" value="1"/>
</dbReference>